<dbReference type="InterPro" id="IPR004107">
    <property type="entry name" value="Integrase_SAM-like_N"/>
</dbReference>
<evidence type="ECO:0000256" key="2">
    <source>
        <dbReference type="ARBA" id="ARBA00023125"/>
    </source>
</evidence>
<keyword evidence="2 3" id="KW-0238">DNA-binding</keyword>
<dbReference type="EMBL" id="JAHBBH010000039">
    <property type="protein sequence ID" value="MBW3093368.1"/>
    <property type="molecule type" value="Genomic_DNA"/>
</dbReference>
<reference evidence="7 8" key="1">
    <citation type="submission" date="2021-05" db="EMBL/GenBank/DDBJ databases">
        <title>Phylogenetic classification of ten novel species belonging to the genus Bifidobacterium comprising B. colchicus sp. nov., B. abeli sp. nov., B. bicoloris sp. nov., B. guerezis sp. nov., B. rosaliae sp. nov., B. santillanensis sp. nov., B. argentati sp. nov., B. amazzoni sp. nov., B. pluviali sp. nov., and B. pinnaculum sp. nov.</title>
        <authorList>
            <person name="Lugli G.A."/>
            <person name="Ruiz Garcia L."/>
            <person name="Margolles A."/>
            <person name="Ventura M."/>
        </authorList>
    </citation>
    <scope>NUCLEOTIDE SEQUENCE [LARGE SCALE GENOMIC DNA]</scope>
    <source>
        <strain evidence="7 8">82T10</strain>
    </source>
</reference>
<dbReference type="Pfam" id="PF00589">
    <property type="entry name" value="Phage_integrase"/>
    <property type="match status" value="1"/>
</dbReference>
<dbReference type="PANTHER" id="PTHR30349">
    <property type="entry name" value="PHAGE INTEGRASE-RELATED"/>
    <property type="match status" value="1"/>
</dbReference>
<dbReference type="InterPro" id="IPR002104">
    <property type="entry name" value="Integrase_catalytic"/>
</dbReference>
<proteinExistence type="inferred from homology"/>
<dbReference type="InterPro" id="IPR050090">
    <property type="entry name" value="Tyrosine_recombinase_XerCD"/>
</dbReference>
<dbReference type="PROSITE" id="PS51900">
    <property type="entry name" value="CB"/>
    <property type="match status" value="1"/>
</dbReference>
<dbReference type="Pfam" id="PF14659">
    <property type="entry name" value="Phage_int_SAM_3"/>
    <property type="match status" value="1"/>
</dbReference>
<dbReference type="Proteomes" id="UP000700815">
    <property type="component" value="Unassembled WGS sequence"/>
</dbReference>
<dbReference type="InterPro" id="IPR044068">
    <property type="entry name" value="CB"/>
</dbReference>
<gene>
    <name evidence="7" type="ORF">KIH79_10645</name>
</gene>
<dbReference type="RefSeq" id="WP_219059344.1">
    <property type="nucleotide sequence ID" value="NZ_JAHBBH010000039.1"/>
</dbReference>
<protein>
    <submittedName>
        <fullName evidence="7">Tyrosine-type recombinase/integrase family protein</fullName>
    </submittedName>
</protein>
<organism evidence="7 8">
    <name type="scientific">Bifidobacterium miconis</name>
    <dbReference type="NCBI Taxonomy" id="2834435"/>
    <lineage>
        <taxon>Bacteria</taxon>
        <taxon>Bacillati</taxon>
        <taxon>Actinomycetota</taxon>
        <taxon>Actinomycetes</taxon>
        <taxon>Bifidobacteriales</taxon>
        <taxon>Bifidobacteriaceae</taxon>
        <taxon>Bifidobacterium</taxon>
    </lineage>
</organism>
<dbReference type="PROSITE" id="PS51898">
    <property type="entry name" value="TYR_RECOMBINASE"/>
    <property type="match status" value="1"/>
</dbReference>
<evidence type="ECO:0000256" key="4">
    <source>
        <dbReference type="SAM" id="MobiDB-lite"/>
    </source>
</evidence>
<keyword evidence="8" id="KW-1185">Reference proteome</keyword>
<dbReference type="PANTHER" id="PTHR30349:SF41">
    <property type="entry name" value="INTEGRASE_RECOMBINASE PROTEIN MJ0367-RELATED"/>
    <property type="match status" value="1"/>
</dbReference>
<comment type="similarity">
    <text evidence="1">Belongs to the 'phage' integrase family.</text>
</comment>
<feature type="domain" description="Core-binding (CB)" evidence="6">
    <location>
        <begin position="76"/>
        <end position="156"/>
    </location>
</feature>
<accession>A0ABS6WH31</accession>
<evidence type="ECO:0000259" key="5">
    <source>
        <dbReference type="PROSITE" id="PS51898"/>
    </source>
</evidence>
<evidence type="ECO:0000313" key="7">
    <source>
        <dbReference type="EMBL" id="MBW3093368.1"/>
    </source>
</evidence>
<evidence type="ECO:0000313" key="8">
    <source>
        <dbReference type="Proteomes" id="UP000700815"/>
    </source>
</evidence>
<name>A0ABS6WH31_9BIFI</name>
<evidence type="ECO:0000256" key="3">
    <source>
        <dbReference type="PROSITE-ProRule" id="PRU01248"/>
    </source>
</evidence>
<feature type="region of interest" description="Disordered" evidence="4">
    <location>
        <begin position="1"/>
        <end position="23"/>
    </location>
</feature>
<evidence type="ECO:0000256" key="1">
    <source>
        <dbReference type="ARBA" id="ARBA00008857"/>
    </source>
</evidence>
<sequence length="403" mass="45962">MNTKETTHRRPKGSGSEWKDANGVWHARKEIAPNPQTGKRRLVEARGATKTAARQKLQAKLEKMQREGTTPLTSTPTLDVWIDRWLTQTAMNVKPRTLETYRSDCNAIRSQIGGMRLDKITPGDIERMCARLNQTRSGKTVHNHYIRLQQILNAAVREQLIPTNPALAATPPRYESKETRILNPGQPQQAIEAARRPAHRKWDMLQDDDADRAMWALMFDLAFETGMRQGERFALTPEELVTKGGVHGIQVEWELQRLAPDATIPNWLDARHLEGRFWLLPPKSRQGRRFIPVSETTWIRLHERAAKCEPNGLLFTRHGHPLTNNVERLRWRRALQDAGLPDDITMRAARHFFSTHLAETGAPEDARKAMMGHAKITTTAGYTHWSPERLAQLAQQARQAINA</sequence>
<comment type="caution">
    <text evidence="7">The sequence shown here is derived from an EMBL/GenBank/DDBJ whole genome shotgun (WGS) entry which is preliminary data.</text>
</comment>
<feature type="domain" description="Tyr recombinase" evidence="5">
    <location>
        <begin position="177"/>
        <end position="395"/>
    </location>
</feature>
<evidence type="ECO:0000259" key="6">
    <source>
        <dbReference type="PROSITE" id="PS51900"/>
    </source>
</evidence>